<dbReference type="RefSeq" id="YP_009297734.1">
    <property type="nucleotide sequence ID" value="NC_031178.1"/>
</dbReference>
<geneLocation type="plastid" evidence="9"/>
<comment type="function">
    <text evidence="6">One of the essential components for the initiation of protein synthesis. Protects formylmethionyl-tRNA from spontaneous hydrolysis and promotes its binding to the 30S ribosomal subunits. Also involved in the hydrolysis of GTP during the formation of the 70S ribosomal complex.</text>
</comment>
<dbReference type="GO" id="GO:0005525">
    <property type="term" value="F:GTP binding"/>
    <property type="evidence" value="ECO:0007669"/>
    <property type="project" value="UniProtKB-KW"/>
</dbReference>
<evidence type="ECO:0000256" key="4">
    <source>
        <dbReference type="ARBA" id="ARBA00022917"/>
    </source>
</evidence>
<dbReference type="PROSITE" id="PS51722">
    <property type="entry name" value="G_TR_2"/>
    <property type="match status" value="1"/>
</dbReference>
<evidence type="ECO:0000256" key="7">
    <source>
        <dbReference type="ARBA" id="ARBA00044105"/>
    </source>
</evidence>
<feature type="domain" description="Tr-type G" evidence="8">
    <location>
        <begin position="273"/>
        <end position="445"/>
    </location>
</feature>
<evidence type="ECO:0000313" key="9">
    <source>
        <dbReference type="EMBL" id="AOM67468.1"/>
    </source>
</evidence>
<dbReference type="GO" id="GO:0003924">
    <property type="term" value="F:GTPase activity"/>
    <property type="evidence" value="ECO:0007669"/>
    <property type="project" value="InterPro"/>
</dbReference>
<dbReference type="CDD" id="cd01887">
    <property type="entry name" value="IF2_eIF5B"/>
    <property type="match status" value="1"/>
</dbReference>
<dbReference type="InterPro" id="IPR015760">
    <property type="entry name" value="TIF_IF2"/>
</dbReference>
<dbReference type="Gene3D" id="3.40.50.300">
    <property type="entry name" value="P-loop containing nucleotide triphosphate hydrolases"/>
    <property type="match status" value="1"/>
</dbReference>
<reference evidence="9" key="1">
    <citation type="journal article" date="2018" name="PLoS ONE">
        <title>Plastid genome analysis of three Nemaliophycidae red algal species suggests environmental adaptation for iron limited habitats.</title>
        <authorList>
            <person name="Cho C.H."/>
            <person name="Choi J.W."/>
            <person name="Lam D.W."/>
            <person name="Kim K.M."/>
            <person name="Yoon H.S."/>
        </authorList>
    </citation>
    <scope>NUCLEOTIDE SEQUENCE</scope>
</reference>
<dbReference type="SUPFAM" id="SSF52156">
    <property type="entry name" value="Initiation factor IF2/eIF5b, domain 3"/>
    <property type="match status" value="1"/>
</dbReference>
<evidence type="ECO:0000256" key="1">
    <source>
        <dbReference type="ARBA" id="ARBA00007733"/>
    </source>
</evidence>
<dbReference type="FunFam" id="3.40.50.300:FF:000019">
    <property type="entry name" value="Translation initiation factor IF-2"/>
    <property type="match status" value="1"/>
</dbReference>
<evidence type="ECO:0000256" key="5">
    <source>
        <dbReference type="ARBA" id="ARBA00023134"/>
    </source>
</evidence>
<dbReference type="CDD" id="cd03702">
    <property type="entry name" value="IF2_mtIF2_II"/>
    <property type="match status" value="1"/>
</dbReference>
<dbReference type="CDD" id="cd03692">
    <property type="entry name" value="mtIF2_IVc"/>
    <property type="match status" value="1"/>
</dbReference>
<dbReference type="FunFam" id="2.40.30.10:FF:000008">
    <property type="entry name" value="Translation initiation factor IF-2"/>
    <property type="match status" value="1"/>
</dbReference>
<accession>A0A1C9CGE7</accession>
<keyword evidence="5" id="KW-0342">GTP-binding</keyword>
<evidence type="ECO:0000256" key="6">
    <source>
        <dbReference type="ARBA" id="ARBA00025162"/>
    </source>
</evidence>
<evidence type="ECO:0000256" key="2">
    <source>
        <dbReference type="ARBA" id="ARBA00022540"/>
    </source>
</evidence>
<dbReference type="EMBL" id="KX284725">
    <property type="protein sequence ID" value="AOM67468.1"/>
    <property type="molecule type" value="Genomic_DNA"/>
</dbReference>
<keyword evidence="3" id="KW-0547">Nucleotide-binding</keyword>
<dbReference type="InterPro" id="IPR053905">
    <property type="entry name" value="EF-G-like_DII"/>
</dbReference>
<protein>
    <recommendedName>
        <fullName evidence="7">Translation initiation factor IF-2, chloroplastic</fullName>
    </recommendedName>
</protein>
<dbReference type="InterPro" id="IPR009000">
    <property type="entry name" value="Transl_B-barrel_sf"/>
</dbReference>
<comment type="similarity">
    <text evidence="1">Belongs to the TRAFAC class translation factor GTPase superfamily. Classic translation factor GTPase family. IF-2 subfamily.</text>
</comment>
<dbReference type="Pfam" id="PF11987">
    <property type="entry name" value="IF-2"/>
    <property type="match status" value="1"/>
</dbReference>
<dbReference type="Gene3D" id="2.40.30.10">
    <property type="entry name" value="Translation factors"/>
    <property type="match status" value="2"/>
</dbReference>
<dbReference type="InterPro" id="IPR006847">
    <property type="entry name" value="IF2_N"/>
</dbReference>
<evidence type="ECO:0000256" key="3">
    <source>
        <dbReference type="ARBA" id="ARBA00022741"/>
    </source>
</evidence>
<name>A0A1C9CGE7_9FLOR</name>
<dbReference type="NCBIfam" id="TIGR00231">
    <property type="entry name" value="small_GTP"/>
    <property type="match status" value="1"/>
</dbReference>
<dbReference type="Pfam" id="PF00009">
    <property type="entry name" value="GTP_EFTU"/>
    <property type="match status" value="1"/>
</dbReference>
<dbReference type="NCBIfam" id="TIGR00487">
    <property type="entry name" value="IF-2"/>
    <property type="match status" value="1"/>
</dbReference>
<dbReference type="GO" id="GO:0005737">
    <property type="term" value="C:cytoplasm"/>
    <property type="evidence" value="ECO:0007669"/>
    <property type="project" value="TreeGrafter"/>
</dbReference>
<dbReference type="InterPro" id="IPR044145">
    <property type="entry name" value="IF2_II"/>
</dbReference>
<dbReference type="InterPro" id="IPR023115">
    <property type="entry name" value="TIF_IF2_dom3"/>
</dbReference>
<dbReference type="InterPro" id="IPR027417">
    <property type="entry name" value="P-loop_NTPase"/>
</dbReference>
<dbReference type="HAMAP" id="MF_00100_B">
    <property type="entry name" value="IF_2_B"/>
    <property type="match status" value="1"/>
</dbReference>
<dbReference type="PANTHER" id="PTHR43381:SF5">
    <property type="entry name" value="TR-TYPE G DOMAIN-CONTAINING PROTEIN"/>
    <property type="match status" value="1"/>
</dbReference>
<dbReference type="Gene3D" id="3.40.50.10050">
    <property type="entry name" value="Translation initiation factor IF- 2, domain 3"/>
    <property type="match status" value="1"/>
</dbReference>
<organism evidence="9">
    <name type="scientific">Kumanoa americana</name>
    <dbReference type="NCBI Taxonomy" id="1196377"/>
    <lineage>
        <taxon>Eukaryota</taxon>
        <taxon>Rhodophyta</taxon>
        <taxon>Florideophyceae</taxon>
        <taxon>Nemaliophycidae</taxon>
        <taxon>Batrachospermales</taxon>
        <taxon>Batrachospermaceae</taxon>
        <taxon>Kumanoa</taxon>
    </lineage>
</organism>
<keyword evidence="2 9" id="KW-0396">Initiation factor</keyword>
<gene>
    <name evidence="9" type="primary">infB</name>
    <name evidence="9" type="ORF">Kuma_034</name>
</gene>
<proteinExistence type="inferred from homology"/>
<keyword evidence="9" id="KW-0934">Plastid</keyword>
<dbReference type="PANTHER" id="PTHR43381">
    <property type="entry name" value="TRANSLATION INITIATION FACTOR IF-2-RELATED"/>
    <property type="match status" value="1"/>
</dbReference>
<dbReference type="GeneID" id="29056749"/>
<dbReference type="InterPro" id="IPR036925">
    <property type="entry name" value="TIF_IF2_dom3_sf"/>
</dbReference>
<dbReference type="InterPro" id="IPR000178">
    <property type="entry name" value="TF_IF2_bacterial-like"/>
</dbReference>
<dbReference type="InterPro" id="IPR000795">
    <property type="entry name" value="T_Tr_GTP-bd_dom"/>
</dbReference>
<dbReference type="FunFam" id="3.40.50.10050:FF:000001">
    <property type="entry name" value="Translation initiation factor IF-2"/>
    <property type="match status" value="1"/>
</dbReference>
<keyword evidence="4" id="KW-0648">Protein biosynthesis</keyword>
<dbReference type="Pfam" id="PF22042">
    <property type="entry name" value="EF-G_D2"/>
    <property type="match status" value="1"/>
</dbReference>
<dbReference type="GO" id="GO:0003743">
    <property type="term" value="F:translation initiation factor activity"/>
    <property type="evidence" value="ECO:0007669"/>
    <property type="project" value="UniProtKB-KW"/>
</dbReference>
<evidence type="ECO:0000259" key="8">
    <source>
        <dbReference type="PROSITE" id="PS51722"/>
    </source>
</evidence>
<dbReference type="AlphaFoldDB" id="A0A1C9CGE7"/>
<dbReference type="InterPro" id="IPR005225">
    <property type="entry name" value="Small_GTP-bd"/>
</dbReference>
<dbReference type="SUPFAM" id="SSF52540">
    <property type="entry name" value="P-loop containing nucleoside triphosphate hydrolases"/>
    <property type="match status" value="1"/>
</dbReference>
<sequence>MQLDNILHILNFLHNRKTLNNIIFHPELSLEQKQRTNLNPHWLYLKNPKIIFFSKSSFSPSSIRSVQQLESLIIEDSSNIPARLDKKHKYQYKPIDGLDNKKNKNKVKKKLRTKLHLNQDEDNISDNYIDPSQTNDNVDLSLMRPVKPWKKKIHNSKTIIKIDTGNKKNNQDNLNEAVLQHISGSQDKKINLDQPLSIKELSSILLIPEAEIIKWLFLQGISVTINQIIDVTIAQSIAEHYGFTILNETGTSTRMKRAFKLNITEDKTEELELRSPIVTILGHVDHGKTTLLDNICQTNNASFESGGITQKIKTYEIEIDYHSTKKKIIFLDTPGHEAFSDMRLRCAQITDVAILVVAADDSLQPQSIEVIKYIQNHNLSLIVAINKIDKSGINIKKVKDDLAQYNIIGKDWGGNIDIIEISALTNRNIDLLLQTILDITEFRQLKASTKANAEGTVLDSYLDKTKGPTATILIKNGKFKVGDFIVINNFSSKIRAITNNSQAKLEQVGPSSVVKIWGLSQVPLSGSIFQTTPEEKQAKKILADIMADNNLQLYNSKILNTRVTVDSSKKSKNNLLNQQINLIIKTDTHGSIDAIIQAFSKIPQEKVQLNLISINVGEITESDIQLATVSQALVIGFNSLLPYNIKILAERSKIIISTFNIIYGLIDYIKQKMLELVLIEYQENTIGLARVESIFSISKGSVAGCIIQSGKVKHNAYIRVYRNKSIIYQGKIDSLKRIKEDVDEVKIGNECGILTKEFSQWQKKDEIEAYELVPVEKTL</sequence>
<dbReference type="Pfam" id="PF04760">
    <property type="entry name" value="IF2_N"/>
    <property type="match status" value="1"/>
</dbReference>
<dbReference type="PRINTS" id="PR00315">
    <property type="entry name" value="ELONGATNFCT"/>
</dbReference>
<dbReference type="SUPFAM" id="SSF50447">
    <property type="entry name" value="Translation proteins"/>
    <property type="match status" value="2"/>
</dbReference>
<dbReference type="PROSITE" id="PS01176">
    <property type="entry name" value="IF2"/>
    <property type="match status" value="1"/>
</dbReference>